<dbReference type="CDD" id="cd22829">
    <property type="entry name" value="Gal_Rha_Lectin_EVA1_EVA1C_rpt2"/>
    <property type="match status" value="1"/>
</dbReference>
<keyword evidence="2" id="KW-0812">Transmembrane</keyword>
<reference evidence="4" key="1">
    <citation type="submission" date="2017-11" db="EMBL/GenBank/DDBJ databases">
        <title>The sensing device of the deep-sea amphipod.</title>
        <authorList>
            <person name="Kobayashi H."/>
            <person name="Nagahama T."/>
            <person name="Arai W."/>
            <person name="Sasagawa Y."/>
            <person name="Umeda M."/>
            <person name="Hayashi T."/>
            <person name="Nikaido I."/>
            <person name="Watanabe H."/>
            <person name="Oguri K."/>
            <person name="Kitazato H."/>
            <person name="Fujioka K."/>
            <person name="Kido Y."/>
            <person name="Takami H."/>
        </authorList>
    </citation>
    <scope>NUCLEOTIDE SEQUENCE</scope>
    <source>
        <tissue evidence="4">Whole body</tissue>
    </source>
</reference>
<feature type="transmembrane region" description="Helical" evidence="2">
    <location>
        <begin position="452"/>
        <end position="475"/>
    </location>
</feature>
<evidence type="ECO:0000313" key="4">
    <source>
        <dbReference type="EMBL" id="LAC26035.1"/>
    </source>
</evidence>
<protein>
    <submittedName>
        <fullName evidence="4">Protein eva-1-like isoform X1</fullName>
    </submittedName>
</protein>
<proteinExistence type="evidence at transcript level"/>
<dbReference type="InterPro" id="IPR000922">
    <property type="entry name" value="Lectin_gal-bd_dom"/>
</dbReference>
<accession>A0A6A7G8N0</accession>
<keyword evidence="2" id="KW-0472">Membrane</keyword>
<dbReference type="Pfam" id="PF02140">
    <property type="entry name" value="SUEL_Lectin"/>
    <property type="match status" value="2"/>
</dbReference>
<dbReference type="AlphaFoldDB" id="A0A6A7G8N0"/>
<feature type="domain" description="SUEL-type lectin" evidence="3">
    <location>
        <begin position="210"/>
        <end position="302"/>
    </location>
</feature>
<feature type="region of interest" description="Disordered" evidence="1">
    <location>
        <begin position="319"/>
        <end position="390"/>
    </location>
</feature>
<feature type="compositionally biased region" description="Polar residues" evidence="1">
    <location>
        <begin position="344"/>
        <end position="373"/>
    </location>
</feature>
<dbReference type="PANTHER" id="PTHR46780">
    <property type="entry name" value="PROTEIN EVA-1"/>
    <property type="match status" value="1"/>
</dbReference>
<name>A0A6A7G8N0_9CRUS</name>
<evidence type="ECO:0000259" key="3">
    <source>
        <dbReference type="PROSITE" id="PS50228"/>
    </source>
</evidence>
<dbReference type="PROSITE" id="PS50228">
    <property type="entry name" value="SUEL_LECTIN"/>
    <property type="match status" value="2"/>
</dbReference>
<dbReference type="Gene3D" id="2.60.120.740">
    <property type="match status" value="2"/>
</dbReference>
<evidence type="ECO:0000256" key="2">
    <source>
        <dbReference type="SAM" id="Phobius"/>
    </source>
</evidence>
<feature type="domain" description="SUEL-type lectin" evidence="3">
    <location>
        <begin position="82"/>
        <end position="201"/>
    </location>
</feature>
<dbReference type="InterPro" id="IPR043159">
    <property type="entry name" value="Lectin_gal-bd_sf"/>
</dbReference>
<sequence>MLLRLPSLFLPGELFSSAVSYPQSSLPSRVVVGAVPSPRATGGLLQSPLLAVTLLLLAFVGHAAANHLALLSGTLRTYQRHACDHLALELHCPTHTTIGVLYAHYGRSRTPHRPQASSSDPLMFGDRPPYDPCPPIPGQHQPLLPGMECLMQDANYEILQRVVEDCQHQQQCQLQVAPDTFLKHDPCPTIRKYVEVAYKCRPATFMHAVVCEGEQRALKCEANSRLAVYSVLFGRTVTGAVQCPQPSHAPDEECQASYATEVVMKACQGKRSCQLVADAERFGGRPCSSQSRIYMKTVYTCVPRSILKASFQSVLEADEDPELENSQSFLPTTPLPSTKRPSHGPTSNRLPSSQQDKGRARSNNQWSSTNAPGSSHPFFNPTVKPPPHNKVKEIDELSYRQHDQQHLPGSKPDLINCTVTILSGSKEREIGFITEWMRAVGFVSRNLEKLTLYLVLGLFFGLVTMMGVVVGRLLLDRRRAARRTKSNTDQLTSVFTPEDVDGDLDMTAPIGCSTMASGGGHSPTRASSPLPLPEVVRYNTTPRGIVTIRRHDSDIIVPPRSLSRSNNNQLFYS</sequence>
<evidence type="ECO:0000256" key="1">
    <source>
        <dbReference type="SAM" id="MobiDB-lite"/>
    </source>
</evidence>
<keyword evidence="2" id="KW-1133">Transmembrane helix</keyword>
<feature type="region of interest" description="Disordered" evidence="1">
    <location>
        <begin position="512"/>
        <end position="532"/>
    </location>
</feature>
<dbReference type="GO" id="GO:0030246">
    <property type="term" value="F:carbohydrate binding"/>
    <property type="evidence" value="ECO:0007669"/>
    <property type="project" value="InterPro"/>
</dbReference>
<organism evidence="4">
    <name type="scientific">Hirondellea gigas</name>
    <dbReference type="NCBI Taxonomy" id="1518452"/>
    <lineage>
        <taxon>Eukaryota</taxon>
        <taxon>Metazoa</taxon>
        <taxon>Ecdysozoa</taxon>
        <taxon>Arthropoda</taxon>
        <taxon>Crustacea</taxon>
        <taxon>Multicrustacea</taxon>
        <taxon>Malacostraca</taxon>
        <taxon>Eumalacostraca</taxon>
        <taxon>Peracarida</taxon>
        <taxon>Amphipoda</taxon>
        <taxon>Amphilochidea</taxon>
        <taxon>Lysianassida</taxon>
        <taxon>Lysianassidira</taxon>
        <taxon>Lysianassoidea</taxon>
        <taxon>Lysianassidae</taxon>
        <taxon>Hirondellea</taxon>
    </lineage>
</organism>
<dbReference type="EMBL" id="IACT01006913">
    <property type="protein sequence ID" value="LAC26035.1"/>
    <property type="molecule type" value="mRNA"/>
</dbReference>